<dbReference type="EMBL" id="CACSLK010003174">
    <property type="protein sequence ID" value="CAA0808929.1"/>
    <property type="molecule type" value="Genomic_DNA"/>
</dbReference>
<dbReference type="InterPro" id="IPR016164">
    <property type="entry name" value="FAD-linked_Oxase-like_C"/>
</dbReference>
<evidence type="ECO:0000313" key="10">
    <source>
        <dbReference type="EMBL" id="CAA0808929.1"/>
    </source>
</evidence>
<evidence type="ECO:0000256" key="4">
    <source>
        <dbReference type="ARBA" id="ARBA00022630"/>
    </source>
</evidence>
<accession>A0A9N7MEV4</accession>
<dbReference type="InterPro" id="IPR016170">
    <property type="entry name" value="Cytok_DH_C_sf"/>
</dbReference>
<dbReference type="SUPFAM" id="SSF55103">
    <property type="entry name" value="FAD-linked oxidases, C-terminal domain"/>
    <property type="match status" value="1"/>
</dbReference>
<reference evidence="10" key="1">
    <citation type="submission" date="2019-12" db="EMBL/GenBank/DDBJ databases">
        <authorList>
            <person name="Scholes J."/>
        </authorList>
    </citation>
    <scope>NUCLEOTIDE SEQUENCE</scope>
</reference>
<dbReference type="InterPro" id="IPR016167">
    <property type="entry name" value="FAD-bd_PCMH_sub1"/>
</dbReference>
<dbReference type="Proteomes" id="UP001153555">
    <property type="component" value="Unassembled WGS sequence"/>
</dbReference>
<evidence type="ECO:0000313" key="11">
    <source>
        <dbReference type="Proteomes" id="UP001153555"/>
    </source>
</evidence>
<dbReference type="InterPro" id="IPR006094">
    <property type="entry name" value="Oxid_FAD_bind_N"/>
</dbReference>
<dbReference type="Pfam" id="PF01565">
    <property type="entry name" value="FAD_binding_4"/>
    <property type="match status" value="1"/>
</dbReference>
<comment type="cofactor">
    <cofactor evidence="1">
        <name>FAD</name>
        <dbReference type="ChEBI" id="CHEBI:57692"/>
    </cofactor>
</comment>
<dbReference type="PANTHER" id="PTHR13878:SF53">
    <property type="entry name" value="CYTOKININ DEHYDROGENASE 6"/>
    <property type="match status" value="1"/>
</dbReference>
<name>A0A9N7MEV4_STRHE</name>
<keyword evidence="11" id="KW-1185">Reference proteome</keyword>
<dbReference type="GO" id="GO:0019139">
    <property type="term" value="F:cytokinin dehydrogenase activity"/>
    <property type="evidence" value="ECO:0007669"/>
    <property type="project" value="UniProtKB-EC"/>
</dbReference>
<comment type="catalytic activity">
    <reaction evidence="7">
        <text>N(6)-dimethylallyladenine + A + H2O = 3-methyl-2-butenal + adenine + AH2</text>
        <dbReference type="Rhea" id="RHEA:13625"/>
        <dbReference type="ChEBI" id="CHEBI:13193"/>
        <dbReference type="ChEBI" id="CHEBI:15377"/>
        <dbReference type="ChEBI" id="CHEBI:15825"/>
        <dbReference type="ChEBI" id="CHEBI:16708"/>
        <dbReference type="ChEBI" id="CHEBI:17499"/>
        <dbReference type="ChEBI" id="CHEBI:17660"/>
        <dbReference type="EC" id="1.5.99.12"/>
    </reaction>
</comment>
<dbReference type="GO" id="GO:0009690">
    <property type="term" value="P:cytokinin metabolic process"/>
    <property type="evidence" value="ECO:0007669"/>
    <property type="project" value="InterPro"/>
</dbReference>
<evidence type="ECO:0000256" key="8">
    <source>
        <dbReference type="SAM" id="SignalP"/>
    </source>
</evidence>
<dbReference type="InterPro" id="IPR016166">
    <property type="entry name" value="FAD-bd_PCMH"/>
</dbReference>
<evidence type="ECO:0000256" key="5">
    <source>
        <dbReference type="ARBA" id="ARBA00022827"/>
    </source>
</evidence>
<evidence type="ECO:0000256" key="3">
    <source>
        <dbReference type="ARBA" id="ARBA00011928"/>
    </source>
</evidence>
<comment type="caution">
    <text evidence="10">The sequence shown here is derived from an EMBL/GenBank/DDBJ whole genome shotgun (WGS) entry which is preliminary data.</text>
</comment>
<keyword evidence="6" id="KW-0560">Oxidoreductase</keyword>
<dbReference type="InterPro" id="IPR015345">
    <property type="entry name" value="Cytokinin_DH_FAD/cytokin-bd"/>
</dbReference>
<feature type="chain" id="PRO_5040330155" description="cytokinin dehydrogenase" evidence="8">
    <location>
        <begin position="27"/>
        <end position="534"/>
    </location>
</feature>
<keyword evidence="5" id="KW-0274">FAD</keyword>
<dbReference type="Gene3D" id="3.30.465.10">
    <property type="match status" value="1"/>
</dbReference>
<evidence type="ECO:0000256" key="1">
    <source>
        <dbReference type="ARBA" id="ARBA00001974"/>
    </source>
</evidence>
<protein>
    <recommendedName>
        <fullName evidence="3">cytokinin dehydrogenase</fullName>
        <ecNumber evidence="3">1.5.99.12</ecNumber>
    </recommendedName>
</protein>
<gene>
    <name evidence="10" type="ORF">SHERM_11147</name>
</gene>
<dbReference type="GO" id="GO:0071949">
    <property type="term" value="F:FAD binding"/>
    <property type="evidence" value="ECO:0007669"/>
    <property type="project" value="InterPro"/>
</dbReference>
<evidence type="ECO:0000256" key="2">
    <source>
        <dbReference type="ARBA" id="ARBA00005466"/>
    </source>
</evidence>
<dbReference type="OrthoDB" id="415825at2759"/>
<keyword evidence="4" id="KW-0285">Flavoprotein</keyword>
<feature type="domain" description="FAD-binding PCMH-type" evidence="9">
    <location>
        <begin position="59"/>
        <end position="236"/>
    </location>
</feature>
<evidence type="ECO:0000256" key="7">
    <source>
        <dbReference type="ARBA" id="ARBA00048224"/>
    </source>
</evidence>
<dbReference type="AlphaFoldDB" id="A0A9N7MEV4"/>
<proteinExistence type="inferred from homology"/>
<dbReference type="EC" id="1.5.99.12" evidence="3"/>
<dbReference type="Gene3D" id="3.30.43.10">
    <property type="entry name" value="Uridine Diphospho-n-acetylenolpyruvylglucosamine Reductase, domain 2"/>
    <property type="match status" value="1"/>
</dbReference>
<evidence type="ECO:0000259" key="9">
    <source>
        <dbReference type="PROSITE" id="PS51387"/>
    </source>
</evidence>
<feature type="signal peptide" evidence="8">
    <location>
        <begin position="1"/>
        <end position="26"/>
    </location>
</feature>
<dbReference type="PANTHER" id="PTHR13878">
    <property type="entry name" value="GULONOLACTONE OXIDASE"/>
    <property type="match status" value="1"/>
</dbReference>
<dbReference type="InterPro" id="IPR036318">
    <property type="entry name" value="FAD-bd_PCMH-like_sf"/>
</dbReference>
<organism evidence="10 11">
    <name type="scientific">Striga hermonthica</name>
    <name type="common">Purple witchweed</name>
    <name type="synonym">Buchnera hermonthica</name>
    <dbReference type="NCBI Taxonomy" id="68872"/>
    <lineage>
        <taxon>Eukaryota</taxon>
        <taxon>Viridiplantae</taxon>
        <taxon>Streptophyta</taxon>
        <taxon>Embryophyta</taxon>
        <taxon>Tracheophyta</taxon>
        <taxon>Spermatophyta</taxon>
        <taxon>Magnoliopsida</taxon>
        <taxon>eudicotyledons</taxon>
        <taxon>Gunneridae</taxon>
        <taxon>Pentapetalae</taxon>
        <taxon>asterids</taxon>
        <taxon>lamiids</taxon>
        <taxon>Lamiales</taxon>
        <taxon>Orobanchaceae</taxon>
        <taxon>Buchnereae</taxon>
        <taxon>Striga</taxon>
    </lineage>
</organism>
<dbReference type="Gene3D" id="3.40.462.10">
    <property type="entry name" value="FAD-linked oxidases, C-terminal domain"/>
    <property type="match status" value="1"/>
</dbReference>
<dbReference type="Pfam" id="PF09265">
    <property type="entry name" value="Cytokin-bind"/>
    <property type="match status" value="1"/>
</dbReference>
<evidence type="ECO:0000256" key="6">
    <source>
        <dbReference type="ARBA" id="ARBA00023002"/>
    </source>
</evidence>
<dbReference type="SUPFAM" id="SSF56176">
    <property type="entry name" value="FAD-binding/transporter-associated domain-like"/>
    <property type="match status" value="1"/>
</dbReference>
<comment type="similarity">
    <text evidence="2">Belongs to the oxygen-dependent FAD-linked oxidoreductase family.</text>
</comment>
<dbReference type="PROSITE" id="PS51387">
    <property type="entry name" value="FAD_PCMH"/>
    <property type="match status" value="1"/>
</dbReference>
<keyword evidence="8" id="KW-0732">Signal</keyword>
<dbReference type="InterPro" id="IPR016169">
    <property type="entry name" value="FAD-bd_PCMH_sub2"/>
</dbReference>
<sequence>MMQSFIPSANLLLILCCMAGIRLKLAFSNLQSSLNSVQVYGHFSFEGNEFAADDFGHQFHHHPLAVLHPRKVSDISNTIRHVWQMGPTSGLTVAARGLGHSAQGQAQTHQGIVINMRTLNGIQVHKDADSFYVDVLAGELWIDVLSECLKHGLAPKSWTDYLHLTVGGTLSNGGLSGQAFKHGPQISNVLQLEVVTGKGEVVVCSDEKNSDLFHGVLGGLGQFGVITRARISLEPAPKMVKWIRVLYQDFATFTRDQEQLISTDNTFDYVEGLVIVNKSGLINNWRSSFDAQDPEQADKFVSDGKILYCLEMTKNFDPDEDIDIENEVWALLSKLSYIPSTLFVTEVSYLRFLDRVHAAELKLRSKGLWEIPHPWLNLLVPKSKIRKFAEGVFGSIVTETNNGPVLVYPLTKSKVDNRTSFITPEGEEEEDIFYLVAFLHHAAAAPPSSTSEGGSVVIDRVLQYLVELNNRILEFSEEGQLGVKQYLPYYTTQEEWRAHFGPRWEAFVQRKAAYDPLAILAPGQRVFPKPLFSA</sequence>
<dbReference type="InterPro" id="IPR050432">
    <property type="entry name" value="FAD-linked_Oxidoreductases_BP"/>
</dbReference>